<dbReference type="Gramene" id="OB03G33390.1">
    <property type="protein sequence ID" value="OB03G33390.1"/>
    <property type="gene ID" value="OB03G33390"/>
</dbReference>
<keyword evidence="2" id="KW-1185">Reference proteome</keyword>
<dbReference type="HOGENOM" id="CLU_3020482_0_0_1"/>
<name>J3LQL3_ORYBR</name>
<sequence length="56" mass="6117">SRFAGTADVIRPRVTDPTAMQRIRQNLNLSKKSGAKLASSWVTDSVLTAIKIMVCI</sequence>
<proteinExistence type="predicted"/>
<dbReference type="AlphaFoldDB" id="J3LQL3"/>
<evidence type="ECO:0000313" key="2">
    <source>
        <dbReference type="Proteomes" id="UP000006038"/>
    </source>
</evidence>
<protein>
    <submittedName>
        <fullName evidence="1">Uncharacterized protein</fullName>
    </submittedName>
</protein>
<reference evidence="1" key="2">
    <citation type="submission" date="2013-04" db="UniProtKB">
        <authorList>
            <consortium name="EnsemblPlants"/>
        </authorList>
    </citation>
    <scope>IDENTIFICATION</scope>
</reference>
<dbReference type="EnsemblPlants" id="OB03G33390.1">
    <property type="protein sequence ID" value="OB03G33390.1"/>
    <property type="gene ID" value="OB03G33390"/>
</dbReference>
<reference evidence="1" key="1">
    <citation type="journal article" date="2013" name="Nat. Commun.">
        <title>Whole-genome sequencing of Oryza brachyantha reveals mechanisms underlying Oryza genome evolution.</title>
        <authorList>
            <person name="Chen J."/>
            <person name="Huang Q."/>
            <person name="Gao D."/>
            <person name="Wang J."/>
            <person name="Lang Y."/>
            <person name="Liu T."/>
            <person name="Li B."/>
            <person name="Bai Z."/>
            <person name="Luis Goicoechea J."/>
            <person name="Liang C."/>
            <person name="Chen C."/>
            <person name="Zhang W."/>
            <person name="Sun S."/>
            <person name="Liao Y."/>
            <person name="Zhang X."/>
            <person name="Yang L."/>
            <person name="Song C."/>
            <person name="Wang M."/>
            <person name="Shi J."/>
            <person name="Liu G."/>
            <person name="Liu J."/>
            <person name="Zhou H."/>
            <person name="Zhou W."/>
            <person name="Yu Q."/>
            <person name="An N."/>
            <person name="Chen Y."/>
            <person name="Cai Q."/>
            <person name="Wang B."/>
            <person name="Liu B."/>
            <person name="Min J."/>
            <person name="Huang Y."/>
            <person name="Wu H."/>
            <person name="Li Z."/>
            <person name="Zhang Y."/>
            <person name="Yin Y."/>
            <person name="Song W."/>
            <person name="Jiang J."/>
            <person name="Jackson S.A."/>
            <person name="Wing R.A."/>
            <person name="Wang J."/>
            <person name="Chen M."/>
        </authorList>
    </citation>
    <scope>NUCLEOTIDE SEQUENCE [LARGE SCALE GENOMIC DNA]</scope>
    <source>
        <strain evidence="1">cv. IRGC 101232</strain>
    </source>
</reference>
<dbReference type="Proteomes" id="UP000006038">
    <property type="component" value="Chromosome 3"/>
</dbReference>
<accession>J3LQL3</accession>
<organism evidence="1">
    <name type="scientific">Oryza brachyantha</name>
    <name type="common">malo sina</name>
    <dbReference type="NCBI Taxonomy" id="4533"/>
    <lineage>
        <taxon>Eukaryota</taxon>
        <taxon>Viridiplantae</taxon>
        <taxon>Streptophyta</taxon>
        <taxon>Embryophyta</taxon>
        <taxon>Tracheophyta</taxon>
        <taxon>Spermatophyta</taxon>
        <taxon>Magnoliopsida</taxon>
        <taxon>Liliopsida</taxon>
        <taxon>Poales</taxon>
        <taxon>Poaceae</taxon>
        <taxon>BOP clade</taxon>
        <taxon>Oryzoideae</taxon>
        <taxon>Oryzeae</taxon>
        <taxon>Oryzinae</taxon>
        <taxon>Oryza</taxon>
    </lineage>
</organism>
<evidence type="ECO:0000313" key="1">
    <source>
        <dbReference type="EnsemblPlants" id="OB03G33390.1"/>
    </source>
</evidence>